<dbReference type="Proteomes" id="UP001432322">
    <property type="component" value="Unassembled WGS sequence"/>
</dbReference>
<gene>
    <name evidence="2" type="ORF">PFISCL1PPCAC_18311</name>
</gene>
<feature type="compositionally biased region" description="Polar residues" evidence="1">
    <location>
        <begin position="194"/>
        <end position="204"/>
    </location>
</feature>
<protein>
    <submittedName>
        <fullName evidence="2">Uncharacterized protein</fullName>
    </submittedName>
</protein>
<feature type="region of interest" description="Disordered" evidence="1">
    <location>
        <begin position="114"/>
        <end position="134"/>
    </location>
</feature>
<proteinExistence type="predicted"/>
<name>A0AAV5W8G5_9BILA</name>
<sequence length="223" mass="25208">FLMGTINHIPSERDFVEFKRFMIFLCPGSCQKVNLKQVYAEDDWRRTVDPEKEESMPIGGKLLPTLLAMWSTCLALICFALATMNARSKGVHLPTNRIYDLFYDTSGKETVGTGVGSKGLDGEEKSCRTAEDRSEDRHDLEDIFFDGSPYKAPPNYALHDFDQPYVDDEEMGLKTAMDDDDEEKKPLMEGVPAESQSNKQSTPGEKSIDHDSVTVAAFWREEF</sequence>
<feature type="compositionally biased region" description="Basic and acidic residues" evidence="1">
    <location>
        <begin position="120"/>
        <end position="134"/>
    </location>
</feature>
<comment type="caution">
    <text evidence="2">The sequence shown here is derived from an EMBL/GenBank/DDBJ whole genome shotgun (WGS) entry which is preliminary data.</text>
</comment>
<evidence type="ECO:0000256" key="1">
    <source>
        <dbReference type="SAM" id="MobiDB-lite"/>
    </source>
</evidence>
<accession>A0AAV5W8G5</accession>
<keyword evidence="3" id="KW-1185">Reference proteome</keyword>
<dbReference type="EMBL" id="BTSY01000005">
    <property type="protein sequence ID" value="GMT27014.1"/>
    <property type="molecule type" value="Genomic_DNA"/>
</dbReference>
<dbReference type="AlphaFoldDB" id="A0AAV5W8G5"/>
<feature type="non-terminal residue" evidence="2">
    <location>
        <position position="1"/>
    </location>
</feature>
<organism evidence="2 3">
    <name type="scientific">Pristionchus fissidentatus</name>
    <dbReference type="NCBI Taxonomy" id="1538716"/>
    <lineage>
        <taxon>Eukaryota</taxon>
        <taxon>Metazoa</taxon>
        <taxon>Ecdysozoa</taxon>
        <taxon>Nematoda</taxon>
        <taxon>Chromadorea</taxon>
        <taxon>Rhabditida</taxon>
        <taxon>Rhabditina</taxon>
        <taxon>Diplogasteromorpha</taxon>
        <taxon>Diplogasteroidea</taxon>
        <taxon>Neodiplogasteridae</taxon>
        <taxon>Pristionchus</taxon>
    </lineage>
</organism>
<evidence type="ECO:0000313" key="2">
    <source>
        <dbReference type="EMBL" id="GMT27014.1"/>
    </source>
</evidence>
<feature type="region of interest" description="Disordered" evidence="1">
    <location>
        <begin position="175"/>
        <end position="213"/>
    </location>
</feature>
<reference evidence="2" key="1">
    <citation type="submission" date="2023-10" db="EMBL/GenBank/DDBJ databases">
        <title>Genome assembly of Pristionchus species.</title>
        <authorList>
            <person name="Yoshida K."/>
            <person name="Sommer R.J."/>
        </authorList>
    </citation>
    <scope>NUCLEOTIDE SEQUENCE</scope>
    <source>
        <strain evidence="2">RS5133</strain>
    </source>
</reference>
<evidence type="ECO:0000313" key="3">
    <source>
        <dbReference type="Proteomes" id="UP001432322"/>
    </source>
</evidence>